<evidence type="ECO:0000313" key="1">
    <source>
        <dbReference type="EMBL" id="JAH15575.1"/>
    </source>
</evidence>
<reference evidence="1" key="1">
    <citation type="submission" date="2014-11" db="EMBL/GenBank/DDBJ databases">
        <authorList>
            <person name="Amaro Gonzalez C."/>
        </authorList>
    </citation>
    <scope>NUCLEOTIDE SEQUENCE</scope>
</reference>
<accession>A0A0E9QGV7</accession>
<dbReference type="EMBL" id="GBXM01093002">
    <property type="protein sequence ID" value="JAH15575.1"/>
    <property type="molecule type" value="Transcribed_RNA"/>
</dbReference>
<name>A0A0E9QGV7_ANGAN</name>
<sequence length="9" mass="949">MTTVTLNLG</sequence>
<reference evidence="1" key="2">
    <citation type="journal article" date="2015" name="Fish Shellfish Immunol.">
        <title>Early steps in the European eel (Anguilla anguilla)-Vibrio vulnificus interaction in the gills: Role of the RtxA13 toxin.</title>
        <authorList>
            <person name="Callol A."/>
            <person name="Pajuelo D."/>
            <person name="Ebbesson L."/>
            <person name="Teles M."/>
            <person name="MacKenzie S."/>
            <person name="Amaro C."/>
        </authorList>
    </citation>
    <scope>NUCLEOTIDE SEQUENCE</scope>
</reference>
<organism evidence="1">
    <name type="scientific">Anguilla anguilla</name>
    <name type="common">European freshwater eel</name>
    <name type="synonym">Muraena anguilla</name>
    <dbReference type="NCBI Taxonomy" id="7936"/>
    <lineage>
        <taxon>Eukaryota</taxon>
        <taxon>Metazoa</taxon>
        <taxon>Chordata</taxon>
        <taxon>Craniata</taxon>
        <taxon>Vertebrata</taxon>
        <taxon>Euteleostomi</taxon>
        <taxon>Actinopterygii</taxon>
        <taxon>Neopterygii</taxon>
        <taxon>Teleostei</taxon>
        <taxon>Anguilliformes</taxon>
        <taxon>Anguillidae</taxon>
        <taxon>Anguilla</taxon>
    </lineage>
</organism>
<proteinExistence type="predicted"/>
<protein>
    <submittedName>
        <fullName evidence="1">Uncharacterized protein</fullName>
    </submittedName>
</protein>